<dbReference type="Proteomes" id="UP000030826">
    <property type="component" value="Unassembled WGS sequence"/>
</dbReference>
<protein>
    <recommendedName>
        <fullName evidence="3">DUF3750 domain-containing protein</fullName>
    </recommendedName>
</protein>
<proteinExistence type="predicted"/>
<dbReference type="RefSeq" id="WP_039195454.1">
    <property type="nucleotide sequence ID" value="NZ_JRFJ01000006.1"/>
</dbReference>
<dbReference type="Pfam" id="PF12570">
    <property type="entry name" value="DUF3750"/>
    <property type="match status" value="1"/>
</dbReference>
<evidence type="ECO:0008006" key="3">
    <source>
        <dbReference type="Google" id="ProtNLM"/>
    </source>
</evidence>
<dbReference type="AlphaFoldDB" id="A0A0B1Q3D0"/>
<dbReference type="STRING" id="370622.LA66_18215"/>
<comment type="caution">
    <text evidence="1">The sequence shown here is derived from an EMBL/GenBank/DDBJ whole genome shotgun (WGS) entry which is preliminary data.</text>
</comment>
<organism evidence="1 2">
    <name type="scientific">Aureimonas altamirensis</name>
    <dbReference type="NCBI Taxonomy" id="370622"/>
    <lineage>
        <taxon>Bacteria</taxon>
        <taxon>Pseudomonadati</taxon>
        <taxon>Pseudomonadota</taxon>
        <taxon>Alphaproteobacteria</taxon>
        <taxon>Hyphomicrobiales</taxon>
        <taxon>Aurantimonadaceae</taxon>
        <taxon>Aureimonas</taxon>
    </lineage>
</organism>
<dbReference type="InterPro" id="IPR022224">
    <property type="entry name" value="DUF3750"/>
</dbReference>
<evidence type="ECO:0000313" key="1">
    <source>
        <dbReference type="EMBL" id="KHJ53340.1"/>
    </source>
</evidence>
<name>A0A0B1Q3D0_9HYPH</name>
<dbReference type="EMBL" id="JRFJ01000006">
    <property type="protein sequence ID" value="KHJ53340.1"/>
    <property type="molecule type" value="Genomic_DNA"/>
</dbReference>
<evidence type="ECO:0000313" key="2">
    <source>
        <dbReference type="Proteomes" id="UP000030826"/>
    </source>
</evidence>
<accession>A0A0B1Q3D0</accession>
<gene>
    <name evidence="1" type="ORF">LA66_18215</name>
</gene>
<reference evidence="1 2" key="1">
    <citation type="submission" date="2014-09" db="EMBL/GenBank/DDBJ databases">
        <title>Isolation and characterization of Aurantimonas altamirensis ON-56566 from clinical sample following a dog bite.</title>
        <authorList>
            <person name="Eshaghi A."/>
            <person name="Li A."/>
            <person name="Shahinas D."/>
            <person name="Bahn P."/>
            <person name="Kus J.V."/>
            <person name="Patel S.N."/>
        </authorList>
    </citation>
    <scope>NUCLEOTIDE SEQUENCE [LARGE SCALE GENOMIC DNA]</scope>
    <source>
        <strain evidence="1 2">ON-56566</strain>
    </source>
</reference>
<sequence length="245" mass="26552">MTLTRSLIAAFAIFFLIPVLASSVWWALTERPSQWNRAIWTSAGTLPPADREKAAVYILAARTGGMKGAISLHSWIVLKRPGEARYERYDKVGWGQPVRRNHRDADGYWYSNEPFIVHAVEGQAAAALLPQFDAAIAAYPYAQAGGYHIWPGPNSNSFVAYVLNAVPDFGGRLPPHAVGRDYAPGWGRFGPTPDGRDFRASLGGYAGITVGLASGFEVNILGLVAGLDFRRLGVKLPGVGTISLR</sequence>
<dbReference type="OrthoDB" id="199084at2"/>